<name>A0ABT3NZJ4_9PROT</name>
<dbReference type="Pfam" id="PF00126">
    <property type="entry name" value="HTH_1"/>
    <property type="match status" value="1"/>
</dbReference>
<dbReference type="Gene3D" id="3.40.190.290">
    <property type="match status" value="1"/>
</dbReference>
<evidence type="ECO:0000256" key="3">
    <source>
        <dbReference type="ARBA" id="ARBA00023125"/>
    </source>
</evidence>
<dbReference type="PANTHER" id="PTHR30293">
    <property type="entry name" value="TRANSCRIPTIONAL REGULATORY PROTEIN NAC-RELATED"/>
    <property type="match status" value="1"/>
</dbReference>
<evidence type="ECO:0000256" key="1">
    <source>
        <dbReference type="ARBA" id="ARBA00009437"/>
    </source>
</evidence>
<dbReference type="Pfam" id="PF03466">
    <property type="entry name" value="LysR_substrate"/>
    <property type="match status" value="1"/>
</dbReference>
<dbReference type="Gene3D" id="1.10.10.10">
    <property type="entry name" value="Winged helix-like DNA-binding domain superfamily/Winged helix DNA-binding domain"/>
    <property type="match status" value="1"/>
</dbReference>
<dbReference type="InterPro" id="IPR000847">
    <property type="entry name" value="LysR_HTH_N"/>
</dbReference>
<evidence type="ECO:0000313" key="7">
    <source>
        <dbReference type="EMBL" id="MCW8087587.1"/>
    </source>
</evidence>
<gene>
    <name evidence="7" type="ORF">OF850_18330</name>
</gene>
<comment type="similarity">
    <text evidence="1">Belongs to the LysR transcriptional regulatory family.</text>
</comment>
<proteinExistence type="inferred from homology"/>
<keyword evidence="2" id="KW-0805">Transcription regulation</keyword>
<dbReference type="InterPro" id="IPR005119">
    <property type="entry name" value="LysR_subst-bd"/>
</dbReference>
<dbReference type="SUPFAM" id="SSF46785">
    <property type="entry name" value="Winged helix' DNA-binding domain"/>
    <property type="match status" value="1"/>
</dbReference>
<evidence type="ECO:0000256" key="2">
    <source>
        <dbReference type="ARBA" id="ARBA00023015"/>
    </source>
</evidence>
<dbReference type="InterPro" id="IPR036388">
    <property type="entry name" value="WH-like_DNA-bd_sf"/>
</dbReference>
<keyword evidence="8" id="KW-1185">Reference proteome</keyword>
<dbReference type="PRINTS" id="PR00039">
    <property type="entry name" value="HTHLYSR"/>
</dbReference>
<dbReference type="PROSITE" id="PS50931">
    <property type="entry name" value="HTH_LYSR"/>
    <property type="match status" value="1"/>
</dbReference>
<evidence type="ECO:0000256" key="5">
    <source>
        <dbReference type="ARBA" id="ARBA00023163"/>
    </source>
</evidence>
<dbReference type="Proteomes" id="UP001526430">
    <property type="component" value="Unassembled WGS sequence"/>
</dbReference>
<sequence>MDLRGLRQFIAVVENGSFTAAAEKLRIAQPALSQQLRKLELELGCQLLQRLPRGVMPTPEGQRLLGHARDLLARAAAVRDELRGEAAAPIGDVTLHLPQSVAGLLTVPLLSAVLKEFPQVRLRVVESMTGYIPDWLRNGRIDLGMLFHAEAGRGLSLSRLLEEQLFLVGPADAAPEAGFLGVDGNGTVPFATLAKLPMILPGVPHGLRELIDQMARRHGMKLQAVAEVDALAQLTEAVAAGLGWTILSFTAIREALRAGRVQAWRIDRPAISRSVYLGRAADRPGTRAVIAVERLLRQVMTRIVQDGGWPAVLAPARCPETVIFRQAQRLDLGSGSK</sequence>
<dbReference type="InterPro" id="IPR036390">
    <property type="entry name" value="WH_DNA-bd_sf"/>
</dbReference>
<dbReference type="EMBL" id="JAPFQI010000018">
    <property type="protein sequence ID" value="MCW8087587.1"/>
    <property type="molecule type" value="Genomic_DNA"/>
</dbReference>
<accession>A0ABT3NZJ4</accession>
<dbReference type="RefSeq" id="WP_301591794.1">
    <property type="nucleotide sequence ID" value="NZ_JAPFQI010000018.1"/>
</dbReference>
<keyword evidence="4" id="KW-0010">Activator</keyword>
<keyword evidence="3" id="KW-0238">DNA-binding</keyword>
<comment type="caution">
    <text evidence="7">The sequence shown here is derived from an EMBL/GenBank/DDBJ whole genome shotgun (WGS) entry which is preliminary data.</text>
</comment>
<evidence type="ECO:0000259" key="6">
    <source>
        <dbReference type="PROSITE" id="PS50931"/>
    </source>
</evidence>
<dbReference type="SUPFAM" id="SSF53850">
    <property type="entry name" value="Periplasmic binding protein-like II"/>
    <property type="match status" value="1"/>
</dbReference>
<dbReference type="PANTHER" id="PTHR30293:SF0">
    <property type="entry name" value="NITROGEN ASSIMILATION REGULATORY PROTEIN NAC"/>
    <property type="match status" value="1"/>
</dbReference>
<dbReference type="CDD" id="cd08433">
    <property type="entry name" value="PBP2_Nac"/>
    <property type="match status" value="1"/>
</dbReference>
<organism evidence="7 8">
    <name type="scientific">Sabulicella glaciei</name>
    <dbReference type="NCBI Taxonomy" id="2984948"/>
    <lineage>
        <taxon>Bacteria</taxon>
        <taxon>Pseudomonadati</taxon>
        <taxon>Pseudomonadota</taxon>
        <taxon>Alphaproteobacteria</taxon>
        <taxon>Acetobacterales</taxon>
        <taxon>Acetobacteraceae</taxon>
        <taxon>Sabulicella</taxon>
    </lineage>
</organism>
<keyword evidence="5" id="KW-0804">Transcription</keyword>
<evidence type="ECO:0000313" key="8">
    <source>
        <dbReference type="Proteomes" id="UP001526430"/>
    </source>
</evidence>
<feature type="domain" description="HTH lysR-type" evidence="6">
    <location>
        <begin position="1"/>
        <end position="58"/>
    </location>
</feature>
<evidence type="ECO:0000256" key="4">
    <source>
        <dbReference type="ARBA" id="ARBA00023159"/>
    </source>
</evidence>
<reference evidence="7 8" key="1">
    <citation type="submission" date="2022-10" db="EMBL/GenBank/DDBJ databases">
        <title>Roseococcus glaciei nov., sp. nov., isolated from glacier.</title>
        <authorList>
            <person name="Liu Q."/>
            <person name="Xin Y.-H."/>
        </authorList>
    </citation>
    <scope>NUCLEOTIDE SEQUENCE [LARGE SCALE GENOMIC DNA]</scope>
    <source>
        <strain evidence="7 8">MDT2-1-1</strain>
    </source>
</reference>
<protein>
    <submittedName>
        <fullName evidence="7">LysR substrate-binding domain-containing protein</fullName>
    </submittedName>
</protein>